<dbReference type="PANTHER" id="PTHR48016:SF56">
    <property type="entry name" value="MAPKK KINASE"/>
    <property type="match status" value="1"/>
</dbReference>
<reference evidence="8" key="1">
    <citation type="journal article" date="2023" name="Proc. Natl. Acad. Sci. U.S.A.">
        <title>Genomic and structural basis for evolution of tropane alkaloid biosynthesis.</title>
        <authorList>
            <person name="Wanga Y.-J."/>
            <person name="Taina T."/>
            <person name="Yua J.-Y."/>
            <person name="Lia J."/>
            <person name="Xua B."/>
            <person name="Chenc J."/>
            <person name="D'Auriad J.C."/>
            <person name="Huanga J.-P."/>
            <person name="Huanga S.-X."/>
        </authorList>
    </citation>
    <scope>NUCLEOTIDE SEQUENCE [LARGE SCALE GENOMIC DNA]</scope>
    <source>
        <strain evidence="8">cv. KIB-2019</strain>
    </source>
</reference>
<dbReference type="PROSITE" id="PS50011">
    <property type="entry name" value="PROTEIN_KINASE_DOM"/>
    <property type="match status" value="1"/>
</dbReference>
<evidence type="ECO:0000313" key="8">
    <source>
        <dbReference type="Proteomes" id="UP001152561"/>
    </source>
</evidence>
<organism evidence="7 8">
    <name type="scientific">Anisodus acutangulus</name>
    <dbReference type="NCBI Taxonomy" id="402998"/>
    <lineage>
        <taxon>Eukaryota</taxon>
        <taxon>Viridiplantae</taxon>
        <taxon>Streptophyta</taxon>
        <taxon>Embryophyta</taxon>
        <taxon>Tracheophyta</taxon>
        <taxon>Spermatophyta</taxon>
        <taxon>Magnoliopsida</taxon>
        <taxon>eudicotyledons</taxon>
        <taxon>Gunneridae</taxon>
        <taxon>Pentapetalae</taxon>
        <taxon>asterids</taxon>
        <taxon>lamiids</taxon>
        <taxon>Solanales</taxon>
        <taxon>Solanaceae</taxon>
        <taxon>Solanoideae</taxon>
        <taxon>Hyoscyameae</taxon>
        <taxon>Anisodus</taxon>
    </lineage>
</organism>
<dbReference type="GO" id="GO:0005524">
    <property type="term" value="F:ATP binding"/>
    <property type="evidence" value="ECO:0007669"/>
    <property type="project" value="UniProtKB-KW"/>
</dbReference>
<dbReference type="Proteomes" id="UP001152561">
    <property type="component" value="Unassembled WGS sequence"/>
</dbReference>
<dbReference type="EMBL" id="JAJAGQ010000018">
    <property type="protein sequence ID" value="KAJ8535535.1"/>
    <property type="molecule type" value="Genomic_DNA"/>
</dbReference>
<dbReference type="Pfam" id="PF00069">
    <property type="entry name" value="Pkinase"/>
    <property type="match status" value="1"/>
</dbReference>
<dbReference type="OrthoDB" id="1737970at2759"/>
<keyword evidence="4" id="KW-0418">Kinase</keyword>
<evidence type="ECO:0000256" key="3">
    <source>
        <dbReference type="ARBA" id="ARBA00022741"/>
    </source>
</evidence>
<comment type="similarity">
    <text evidence="1">Belongs to the protein kinase superfamily. STE Ser/Thr protein kinase family. MAP kinase kinase kinase subfamily.</text>
</comment>
<protein>
    <recommendedName>
        <fullName evidence="6">Protein kinase domain-containing protein</fullName>
    </recommendedName>
</protein>
<evidence type="ECO:0000256" key="2">
    <source>
        <dbReference type="ARBA" id="ARBA00022679"/>
    </source>
</evidence>
<gene>
    <name evidence="7" type="ORF">K7X08_023255</name>
</gene>
<evidence type="ECO:0000313" key="7">
    <source>
        <dbReference type="EMBL" id="KAJ8535535.1"/>
    </source>
</evidence>
<keyword evidence="5" id="KW-0067">ATP-binding</keyword>
<evidence type="ECO:0000256" key="4">
    <source>
        <dbReference type="ARBA" id="ARBA00022777"/>
    </source>
</evidence>
<evidence type="ECO:0000259" key="6">
    <source>
        <dbReference type="PROSITE" id="PS50011"/>
    </source>
</evidence>
<name>A0A9Q1LHL0_9SOLA</name>
<dbReference type="InterPro" id="IPR000719">
    <property type="entry name" value="Prot_kinase_dom"/>
</dbReference>
<dbReference type="SUPFAM" id="SSF56112">
    <property type="entry name" value="Protein kinase-like (PK-like)"/>
    <property type="match status" value="1"/>
</dbReference>
<comment type="caution">
    <text evidence="7">The sequence shown here is derived from an EMBL/GenBank/DDBJ whole genome shotgun (WGS) entry which is preliminary data.</text>
</comment>
<accession>A0A9Q1LHL0</accession>
<evidence type="ECO:0000256" key="1">
    <source>
        <dbReference type="ARBA" id="ARBA00006529"/>
    </source>
</evidence>
<dbReference type="AlphaFoldDB" id="A0A9Q1LHL0"/>
<dbReference type="GO" id="GO:0004672">
    <property type="term" value="F:protein kinase activity"/>
    <property type="evidence" value="ECO:0007669"/>
    <property type="project" value="InterPro"/>
</dbReference>
<dbReference type="InterPro" id="IPR011009">
    <property type="entry name" value="Kinase-like_dom_sf"/>
</dbReference>
<dbReference type="PANTHER" id="PTHR48016">
    <property type="entry name" value="MAP KINASE KINASE KINASE SSK2-RELATED-RELATED"/>
    <property type="match status" value="1"/>
</dbReference>
<keyword evidence="8" id="KW-1185">Reference proteome</keyword>
<feature type="domain" description="Protein kinase" evidence="6">
    <location>
        <begin position="1"/>
        <end position="105"/>
    </location>
</feature>
<sequence length="105" mass="11365">MYIESYFGKWVCEGAGSAGGLGENKARTYLRDTVSGLMYLHSHNIIHGDINPDNLLVTASGRVKICDFSVSQAFEVLSFRKTDLFSRTASTSAISVSPISFGVPV</sequence>
<keyword evidence="2" id="KW-0808">Transferase</keyword>
<proteinExistence type="inferred from homology"/>
<keyword evidence="3" id="KW-0547">Nucleotide-binding</keyword>
<dbReference type="Gene3D" id="1.10.510.10">
    <property type="entry name" value="Transferase(Phosphotransferase) domain 1"/>
    <property type="match status" value="1"/>
</dbReference>
<evidence type="ECO:0000256" key="5">
    <source>
        <dbReference type="ARBA" id="ARBA00022840"/>
    </source>
</evidence>
<dbReference type="InterPro" id="IPR050538">
    <property type="entry name" value="MAP_kinase_kinase_kinase"/>
</dbReference>